<feature type="signal peptide" evidence="8">
    <location>
        <begin position="1"/>
        <end position="33"/>
    </location>
</feature>
<comment type="similarity">
    <text evidence="2">Belongs to the MsrB Met sulfoxide reductase family.</text>
</comment>
<dbReference type="STRING" id="645517.A6F65_00544"/>
<keyword evidence="4" id="KW-0479">Metal-binding</keyword>
<dbReference type="Pfam" id="PF01641">
    <property type="entry name" value="SelR"/>
    <property type="match status" value="1"/>
</dbReference>
<evidence type="ECO:0000256" key="6">
    <source>
        <dbReference type="ARBA" id="ARBA00023002"/>
    </source>
</evidence>
<dbReference type="AlphaFoldDB" id="A0A1C7D5Y3"/>
<feature type="chain" id="PRO_5008884287" description="peptide-methionine (R)-S-oxide reductase" evidence="8">
    <location>
        <begin position="34"/>
        <end position="173"/>
    </location>
</feature>
<evidence type="ECO:0000256" key="1">
    <source>
        <dbReference type="ARBA" id="ARBA00001947"/>
    </source>
</evidence>
<dbReference type="GO" id="GO:0005737">
    <property type="term" value="C:cytoplasm"/>
    <property type="evidence" value="ECO:0007669"/>
    <property type="project" value="TreeGrafter"/>
</dbReference>
<dbReference type="PANTHER" id="PTHR10173">
    <property type="entry name" value="METHIONINE SULFOXIDE REDUCTASE"/>
    <property type="match status" value="1"/>
</dbReference>
<protein>
    <recommendedName>
        <fullName evidence="3">peptide-methionine (R)-S-oxide reductase</fullName>
        <ecNumber evidence="3">1.8.4.12</ecNumber>
    </recommendedName>
</protein>
<dbReference type="EMBL" id="CP016545">
    <property type="protein sequence ID" value="ANU06867.1"/>
    <property type="molecule type" value="Genomic_DNA"/>
</dbReference>
<evidence type="ECO:0000259" key="9">
    <source>
        <dbReference type="PROSITE" id="PS51790"/>
    </source>
</evidence>
<dbReference type="PROSITE" id="PS51790">
    <property type="entry name" value="MSRB"/>
    <property type="match status" value="1"/>
</dbReference>
<evidence type="ECO:0000256" key="3">
    <source>
        <dbReference type="ARBA" id="ARBA00012499"/>
    </source>
</evidence>
<dbReference type="PANTHER" id="PTHR10173:SF57">
    <property type="entry name" value="PEPTIDE-METHIONINE (R)-S-OXIDE REDUCTASE"/>
    <property type="match status" value="1"/>
</dbReference>
<accession>A0A1C7D5Y3</accession>
<feature type="domain" description="MsrB" evidence="9">
    <location>
        <begin position="51"/>
        <end position="173"/>
    </location>
</feature>
<keyword evidence="8" id="KW-0732">Signal</keyword>
<keyword evidence="5" id="KW-0862">Zinc</keyword>
<sequence>MPAGKSRVMTQKQINRRGVLGWLGAGSAFTVLAACGGSPAEAKNFPVKLTAAQWRKKLTKQEFYVLREAGTERPYTSPLNKEKRAGTYVCAGCGNRLYSSRTKFESGTGWPSFYAAIDKGAVGTSTDYKIGYPRTEVHCADCGGHLGHIFDDGPKPTGQRHCINGVAMDFKPA</sequence>
<dbReference type="GO" id="GO:0033743">
    <property type="term" value="F:peptide-methionine (R)-S-oxide reductase activity"/>
    <property type="evidence" value="ECO:0007669"/>
    <property type="project" value="UniProtKB-EC"/>
</dbReference>
<evidence type="ECO:0000256" key="7">
    <source>
        <dbReference type="ARBA" id="ARBA00048488"/>
    </source>
</evidence>
<dbReference type="GO" id="GO:0006979">
    <property type="term" value="P:response to oxidative stress"/>
    <property type="evidence" value="ECO:0007669"/>
    <property type="project" value="InterPro"/>
</dbReference>
<reference evidence="10 11" key="1">
    <citation type="submission" date="2016-07" db="EMBL/GenBank/DDBJ databases">
        <title>Complete genome sequence of Altererythrobacter namhicola JCM 16345T, containing esterase-encoding genes.</title>
        <authorList>
            <person name="Cheng H."/>
            <person name="Wu Y.-H."/>
            <person name="Jian S.-L."/>
            <person name="Huo Y.-Y."/>
            <person name="Wang C.-S."/>
            <person name="Xu X.-W."/>
        </authorList>
    </citation>
    <scope>NUCLEOTIDE SEQUENCE [LARGE SCALE GENOMIC DNA]</scope>
    <source>
        <strain evidence="10 11">JCM 16345</strain>
    </source>
</reference>
<dbReference type="Gene3D" id="2.170.150.20">
    <property type="entry name" value="Peptide methionine sulfoxide reductase"/>
    <property type="match status" value="1"/>
</dbReference>
<dbReference type="InterPro" id="IPR006311">
    <property type="entry name" value="TAT_signal"/>
</dbReference>
<dbReference type="PATRIC" id="fig|645517.4.peg.545"/>
<dbReference type="InterPro" id="IPR011057">
    <property type="entry name" value="Mss4-like_sf"/>
</dbReference>
<dbReference type="NCBIfam" id="TIGR00357">
    <property type="entry name" value="peptide-methionine (R)-S-oxide reductase MsrB"/>
    <property type="match status" value="1"/>
</dbReference>
<evidence type="ECO:0000313" key="10">
    <source>
        <dbReference type="EMBL" id="ANU06867.1"/>
    </source>
</evidence>
<dbReference type="GO" id="GO:0046872">
    <property type="term" value="F:metal ion binding"/>
    <property type="evidence" value="ECO:0007669"/>
    <property type="project" value="UniProtKB-KW"/>
</dbReference>
<dbReference type="GO" id="GO:0030091">
    <property type="term" value="P:protein repair"/>
    <property type="evidence" value="ECO:0007669"/>
    <property type="project" value="InterPro"/>
</dbReference>
<organism evidence="10 11">
    <name type="scientific">Paraurantiacibacter namhicola</name>
    <dbReference type="NCBI Taxonomy" id="645517"/>
    <lineage>
        <taxon>Bacteria</taxon>
        <taxon>Pseudomonadati</taxon>
        <taxon>Pseudomonadota</taxon>
        <taxon>Alphaproteobacteria</taxon>
        <taxon>Sphingomonadales</taxon>
        <taxon>Erythrobacteraceae</taxon>
        <taxon>Paraurantiacibacter</taxon>
    </lineage>
</organism>
<comment type="cofactor">
    <cofactor evidence="1">
        <name>Zn(2+)</name>
        <dbReference type="ChEBI" id="CHEBI:29105"/>
    </cofactor>
</comment>
<evidence type="ECO:0000256" key="5">
    <source>
        <dbReference type="ARBA" id="ARBA00022833"/>
    </source>
</evidence>
<name>A0A1C7D5Y3_9SPHN</name>
<dbReference type="InterPro" id="IPR028427">
    <property type="entry name" value="Met_Sox_Rdtase_MsrB"/>
</dbReference>
<dbReference type="PROSITE" id="PS51318">
    <property type="entry name" value="TAT"/>
    <property type="match status" value="1"/>
</dbReference>
<proteinExistence type="inferred from homology"/>
<dbReference type="Proteomes" id="UP000092698">
    <property type="component" value="Chromosome"/>
</dbReference>
<evidence type="ECO:0000313" key="11">
    <source>
        <dbReference type="Proteomes" id="UP000092698"/>
    </source>
</evidence>
<evidence type="ECO:0000256" key="2">
    <source>
        <dbReference type="ARBA" id="ARBA00007174"/>
    </source>
</evidence>
<dbReference type="KEGG" id="anh:A6F65_00544"/>
<keyword evidence="6 10" id="KW-0560">Oxidoreductase</keyword>
<evidence type="ECO:0000256" key="8">
    <source>
        <dbReference type="SAM" id="SignalP"/>
    </source>
</evidence>
<dbReference type="FunFam" id="2.170.150.20:FF:000001">
    <property type="entry name" value="Peptide methionine sulfoxide reductase MsrB"/>
    <property type="match status" value="1"/>
</dbReference>
<keyword evidence="11" id="KW-1185">Reference proteome</keyword>
<dbReference type="InterPro" id="IPR002579">
    <property type="entry name" value="Met_Sox_Rdtase_MsrB_dom"/>
</dbReference>
<dbReference type="SUPFAM" id="SSF51316">
    <property type="entry name" value="Mss4-like"/>
    <property type="match status" value="1"/>
</dbReference>
<gene>
    <name evidence="10" type="primary">msrB_1</name>
    <name evidence="10" type="ORF">A6F65_00544</name>
</gene>
<dbReference type="EC" id="1.8.4.12" evidence="3"/>
<evidence type="ECO:0000256" key="4">
    <source>
        <dbReference type="ARBA" id="ARBA00022723"/>
    </source>
</evidence>
<dbReference type="PROSITE" id="PS51257">
    <property type="entry name" value="PROKAR_LIPOPROTEIN"/>
    <property type="match status" value="1"/>
</dbReference>
<comment type="catalytic activity">
    <reaction evidence="7">
        <text>L-methionyl-[protein] + [thioredoxin]-disulfide + H2O = L-methionyl-(R)-S-oxide-[protein] + [thioredoxin]-dithiol</text>
        <dbReference type="Rhea" id="RHEA:24164"/>
        <dbReference type="Rhea" id="RHEA-COMP:10698"/>
        <dbReference type="Rhea" id="RHEA-COMP:10700"/>
        <dbReference type="Rhea" id="RHEA-COMP:12313"/>
        <dbReference type="Rhea" id="RHEA-COMP:12314"/>
        <dbReference type="ChEBI" id="CHEBI:15377"/>
        <dbReference type="ChEBI" id="CHEBI:16044"/>
        <dbReference type="ChEBI" id="CHEBI:29950"/>
        <dbReference type="ChEBI" id="CHEBI:45764"/>
        <dbReference type="ChEBI" id="CHEBI:50058"/>
        <dbReference type="EC" id="1.8.4.12"/>
    </reaction>
</comment>